<dbReference type="EMBL" id="AYYH01000058">
    <property type="protein sequence ID" value="KRN08664.1"/>
    <property type="molecule type" value="Genomic_DNA"/>
</dbReference>
<dbReference type="OrthoDB" id="9810734at2"/>
<evidence type="ECO:0000256" key="1">
    <source>
        <dbReference type="ARBA" id="ARBA00006484"/>
    </source>
</evidence>
<proteinExistence type="inferred from homology"/>
<keyword evidence="2" id="KW-0560">Oxidoreductase</keyword>
<dbReference type="InterPro" id="IPR036291">
    <property type="entry name" value="NAD(P)-bd_dom_sf"/>
</dbReference>
<dbReference type="SUPFAM" id="SSF51735">
    <property type="entry name" value="NAD(P)-binding Rossmann-fold domains"/>
    <property type="match status" value="1"/>
</dbReference>
<dbReference type="PATRIC" id="fig|1046596.6.peg.2084"/>
<dbReference type="PROSITE" id="PS00061">
    <property type="entry name" value="ADH_SHORT"/>
    <property type="match status" value="1"/>
</dbReference>
<evidence type="ECO:0000256" key="2">
    <source>
        <dbReference type="ARBA" id="ARBA00023002"/>
    </source>
</evidence>
<dbReference type="AlphaFoldDB" id="J0L3Z9"/>
<dbReference type="Pfam" id="PF00106">
    <property type="entry name" value="adh_short"/>
    <property type="match status" value="1"/>
</dbReference>
<dbReference type="Gene3D" id="3.40.50.720">
    <property type="entry name" value="NAD(P)-binding Rossmann-like Domain"/>
    <property type="match status" value="1"/>
</dbReference>
<reference evidence="4 5" key="1">
    <citation type="journal article" date="2015" name="Genome Announc.">
        <title>Expanding the biotechnology potential of lactobacilli through comparative genomics of 213 strains and associated genera.</title>
        <authorList>
            <person name="Sun Z."/>
            <person name="Harris H.M."/>
            <person name="McCann A."/>
            <person name="Guo C."/>
            <person name="Argimon S."/>
            <person name="Zhang W."/>
            <person name="Yang X."/>
            <person name="Jeffery I.B."/>
            <person name="Cooney J.C."/>
            <person name="Kagawa T.F."/>
            <person name="Liu W."/>
            <person name="Song Y."/>
            <person name="Salvetti E."/>
            <person name="Wrobel A."/>
            <person name="Rasinkangas P."/>
            <person name="Parkhill J."/>
            <person name="Rea M.C."/>
            <person name="O'Sullivan O."/>
            <person name="Ritari J."/>
            <person name="Douillard F.P."/>
            <person name="Paul Ross R."/>
            <person name="Yang R."/>
            <person name="Briner A.E."/>
            <person name="Felis G.E."/>
            <person name="de Vos W.M."/>
            <person name="Barrangou R."/>
            <person name="Klaenhammer T.R."/>
            <person name="Caufield P.W."/>
            <person name="Cui Y."/>
            <person name="Zhang H."/>
            <person name="O'Toole P.W."/>
        </authorList>
    </citation>
    <scope>NUCLEOTIDE SEQUENCE [LARGE SCALE GENOMIC DNA]</scope>
    <source>
        <strain evidence="4 5">DSM 20444</strain>
    </source>
</reference>
<dbReference type="GO" id="GO:0016491">
    <property type="term" value="F:oxidoreductase activity"/>
    <property type="evidence" value="ECO:0007669"/>
    <property type="project" value="UniProtKB-KW"/>
</dbReference>
<dbReference type="PRINTS" id="PR00080">
    <property type="entry name" value="SDRFAMILY"/>
</dbReference>
<protein>
    <submittedName>
        <fullName evidence="4">D-alanine transfer protein, short-chain dehydrogenase</fullName>
    </submittedName>
</protein>
<organism evidence="4 5">
    <name type="scientific">Liquorilactobacillus mali KCTC 3596 = DSM 20444</name>
    <dbReference type="NCBI Taxonomy" id="1046596"/>
    <lineage>
        <taxon>Bacteria</taxon>
        <taxon>Bacillati</taxon>
        <taxon>Bacillota</taxon>
        <taxon>Bacilli</taxon>
        <taxon>Lactobacillales</taxon>
        <taxon>Lactobacillaceae</taxon>
        <taxon>Liquorilactobacillus</taxon>
    </lineage>
</organism>
<comment type="similarity">
    <text evidence="1 3">Belongs to the short-chain dehydrogenases/reductases (SDR) family.</text>
</comment>
<dbReference type="PANTHER" id="PTHR44196:SF1">
    <property type="entry name" value="DEHYDROGENASE_REDUCTASE SDR FAMILY MEMBER 7B"/>
    <property type="match status" value="1"/>
</dbReference>
<dbReference type="GO" id="GO:0016020">
    <property type="term" value="C:membrane"/>
    <property type="evidence" value="ECO:0007669"/>
    <property type="project" value="TreeGrafter"/>
</dbReference>
<evidence type="ECO:0000313" key="5">
    <source>
        <dbReference type="Proteomes" id="UP000050898"/>
    </source>
</evidence>
<name>J0L3Z9_9LACO</name>
<comment type="caution">
    <text evidence="4">The sequence shown here is derived from an EMBL/GenBank/DDBJ whole genome shotgun (WGS) entry which is preliminary data.</text>
</comment>
<dbReference type="InterPro" id="IPR020904">
    <property type="entry name" value="Sc_DH/Rdtase_CS"/>
</dbReference>
<sequence>MKLTNNTILITGGTSGIGLELARQLKKAGNTVIVTGRSTKKITQVNESDPGLITHVVDVSNESSVKELAIWAKKNYPDLNIVINSAGIMRSYNLLDEELSVTDMIAEISTNLIGTITVDKIFLPQLLSKSEVLIVNISSGLANLSAASHPVYSATKAGVHMFTSALREQLDYAQVNNIHVMELVPPLVAETNLESIVSTDMPNNMSLKDLVAVAISGMENNKIRVNAGFAAQMRQAGQTSPDETEHQMGQQMLKKYFPKGLL</sequence>
<dbReference type="RefSeq" id="WP_003690763.1">
    <property type="nucleotide sequence ID" value="NZ_AKKT01000157.1"/>
</dbReference>
<dbReference type="PANTHER" id="PTHR44196">
    <property type="entry name" value="DEHYDROGENASE/REDUCTASE SDR FAMILY MEMBER 7B"/>
    <property type="match status" value="1"/>
</dbReference>
<evidence type="ECO:0000313" key="4">
    <source>
        <dbReference type="EMBL" id="KRN08664.1"/>
    </source>
</evidence>
<evidence type="ECO:0000256" key="3">
    <source>
        <dbReference type="RuleBase" id="RU000363"/>
    </source>
</evidence>
<dbReference type="Proteomes" id="UP000050898">
    <property type="component" value="Unassembled WGS sequence"/>
</dbReference>
<gene>
    <name evidence="4" type="ORF">FD00_GL001988</name>
</gene>
<accession>J0L3Z9</accession>
<dbReference type="InterPro" id="IPR002347">
    <property type="entry name" value="SDR_fam"/>
</dbReference>
<keyword evidence="5" id="KW-1185">Reference proteome</keyword>
<dbReference type="PRINTS" id="PR00081">
    <property type="entry name" value="GDHRDH"/>
</dbReference>